<dbReference type="AlphaFoldDB" id="A0A812V3D7"/>
<keyword evidence="2" id="KW-1185">Reference proteome</keyword>
<dbReference type="EMBL" id="CAJNIZ010040458">
    <property type="protein sequence ID" value="CAE7603486.1"/>
    <property type="molecule type" value="Genomic_DNA"/>
</dbReference>
<proteinExistence type="predicted"/>
<dbReference type="Proteomes" id="UP000649617">
    <property type="component" value="Unassembled WGS sequence"/>
</dbReference>
<reference evidence="1" key="1">
    <citation type="submission" date="2021-02" db="EMBL/GenBank/DDBJ databases">
        <authorList>
            <person name="Dougan E. K."/>
            <person name="Rhodes N."/>
            <person name="Thang M."/>
            <person name="Chan C."/>
        </authorList>
    </citation>
    <scope>NUCLEOTIDE SEQUENCE</scope>
</reference>
<evidence type="ECO:0008006" key="3">
    <source>
        <dbReference type="Google" id="ProtNLM"/>
    </source>
</evidence>
<comment type="caution">
    <text evidence="1">The sequence shown here is derived from an EMBL/GenBank/DDBJ whole genome shotgun (WGS) entry which is preliminary data.</text>
</comment>
<dbReference type="PANTHER" id="PTHR35279:SF4">
    <property type="entry name" value="GLYCOSYL HYDROLASE FAMILY 32 N-TERMINAL DOMAIN-CONTAINING PROTEIN"/>
    <property type="match status" value="1"/>
</dbReference>
<dbReference type="OrthoDB" id="3510at2759"/>
<evidence type="ECO:0000313" key="2">
    <source>
        <dbReference type="Proteomes" id="UP000649617"/>
    </source>
</evidence>
<name>A0A812V3D7_SYMPI</name>
<dbReference type="PANTHER" id="PTHR35279">
    <property type="match status" value="1"/>
</dbReference>
<evidence type="ECO:0000313" key="1">
    <source>
        <dbReference type="EMBL" id="CAE7603486.1"/>
    </source>
</evidence>
<gene>
    <name evidence="1" type="ORF">SPIL2461_LOCUS15998</name>
</gene>
<organism evidence="1 2">
    <name type="scientific">Symbiodinium pilosum</name>
    <name type="common">Dinoflagellate</name>
    <dbReference type="NCBI Taxonomy" id="2952"/>
    <lineage>
        <taxon>Eukaryota</taxon>
        <taxon>Sar</taxon>
        <taxon>Alveolata</taxon>
        <taxon>Dinophyceae</taxon>
        <taxon>Suessiales</taxon>
        <taxon>Symbiodiniaceae</taxon>
        <taxon>Symbiodinium</taxon>
    </lineage>
</organism>
<protein>
    <recommendedName>
        <fullName evidence="3">Glycosyl hydrolase family 32 N-terminal domain-containing protein</fullName>
    </recommendedName>
</protein>
<accession>A0A812V3D7</accession>
<dbReference type="Gene3D" id="2.115.10.20">
    <property type="entry name" value="Glycosyl hydrolase domain, family 43"/>
    <property type="match status" value="2"/>
</dbReference>
<dbReference type="InterPro" id="IPR023296">
    <property type="entry name" value="Glyco_hydro_beta-prop_sf"/>
</dbReference>
<dbReference type="SUPFAM" id="SSF75005">
    <property type="entry name" value="Arabinanase/levansucrase/invertase"/>
    <property type="match status" value="1"/>
</dbReference>
<sequence length="482" mass="52837">MPMPCKALTGNLNFFFKLSATGHYPTTFSALEDYESGRLLRGAALAGASVSFAARGDAYVATVAAGGRSVQINEHRLLTLVCACYAARQLIAIVRRERTGNYWFMVNRSGIFIICMMEYLPCFPKLTLAFFEVENGACGTMVTNSSATDLSEHWRSVEVLYLPTAQEELELRLLSMAPGLAMKFVAIYSGDVSADRLRRQRFQDLLRVATVVPLRFLEVQFLWKERPGRVALVLQFVGSLLKPDHLEEAIGLRFRVTVGDVVELPNGTLWMYYFGGGLEGVPRAGIRMQIGLAVSEDGLTWRRHGEPVLSPGAPGDFDETFVAWPRVLPPWETRNVGIEGWYMSYHTASFKEGIQWSAGAAFSDDGVSWTKVAGPVLEGGDDGAWDEKGVGVRHPVVGPDGRLVMVYEAVDGAMDHALGLAESEDGISWTKVKFPEAGLGGPVLQKGATDAWDSRVVGTPYVVPPVGAEDPWRLYYVGEAEP</sequence>